<gene>
    <name evidence="2" type="ORF">GALMADRAFT_206142</name>
</gene>
<organism evidence="2 3">
    <name type="scientific">Galerina marginata (strain CBS 339.88)</name>
    <dbReference type="NCBI Taxonomy" id="685588"/>
    <lineage>
        <taxon>Eukaryota</taxon>
        <taxon>Fungi</taxon>
        <taxon>Dikarya</taxon>
        <taxon>Basidiomycota</taxon>
        <taxon>Agaricomycotina</taxon>
        <taxon>Agaricomycetes</taxon>
        <taxon>Agaricomycetidae</taxon>
        <taxon>Agaricales</taxon>
        <taxon>Agaricineae</taxon>
        <taxon>Strophariaceae</taxon>
        <taxon>Galerina</taxon>
    </lineage>
</organism>
<feature type="region of interest" description="Disordered" evidence="1">
    <location>
        <begin position="1"/>
        <end position="45"/>
    </location>
</feature>
<feature type="region of interest" description="Disordered" evidence="1">
    <location>
        <begin position="58"/>
        <end position="91"/>
    </location>
</feature>
<feature type="compositionally biased region" description="Low complexity" evidence="1">
    <location>
        <begin position="79"/>
        <end position="91"/>
    </location>
</feature>
<accession>A0A067TZU2</accession>
<protein>
    <submittedName>
        <fullName evidence="2">Uncharacterized protein</fullName>
    </submittedName>
</protein>
<name>A0A067TZU2_GALM3</name>
<evidence type="ECO:0000313" key="2">
    <source>
        <dbReference type="EMBL" id="KDR84588.1"/>
    </source>
</evidence>
<sequence length="248" mass="27584">MGGVEDVELLDGNEDLRERLNVSSSGPATQLQTRPPTRTQLRTNKQTKITCHVKCPGSGCSTSSRGQHGPGTEGSLNPGSDGSGASSSSGGLNDGIGWMELSEVLHLGAYQWVFGVESRSGFIDMKSDSNMNVKMSWQCLLQPFQYSRFINVGINDLHVTPNDKPAQDYGKRRSYGTYHTQQVVRRRWRLSPSCLTDGHKLDGNFGGATLGDFQYQWVFRFDSRNCLIDVRFFFGLRGGKQLMDLNYR</sequence>
<reference evidence="3" key="1">
    <citation type="journal article" date="2014" name="Proc. Natl. Acad. Sci. U.S.A.">
        <title>Extensive sampling of basidiomycete genomes demonstrates inadequacy of the white-rot/brown-rot paradigm for wood decay fungi.</title>
        <authorList>
            <person name="Riley R."/>
            <person name="Salamov A.A."/>
            <person name="Brown D.W."/>
            <person name="Nagy L.G."/>
            <person name="Floudas D."/>
            <person name="Held B.W."/>
            <person name="Levasseur A."/>
            <person name="Lombard V."/>
            <person name="Morin E."/>
            <person name="Otillar R."/>
            <person name="Lindquist E.A."/>
            <person name="Sun H."/>
            <person name="LaButti K.M."/>
            <person name="Schmutz J."/>
            <person name="Jabbour D."/>
            <person name="Luo H."/>
            <person name="Baker S.E."/>
            <person name="Pisabarro A.G."/>
            <person name="Walton J.D."/>
            <person name="Blanchette R.A."/>
            <person name="Henrissat B."/>
            <person name="Martin F."/>
            <person name="Cullen D."/>
            <person name="Hibbett D.S."/>
            <person name="Grigoriev I.V."/>
        </authorList>
    </citation>
    <scope>NUCLEOTIDE SEQUENCE [LARGE SCALE GENOMIC DNA]</scope>
    <source>
        <strain evidence="3">CBS 339.88</strain>
    </source>
</reference>
<dbReference type="AlphaFoldDB" id="A0A067TZU2"/>
<dbReference type="HOGENOM" id="CLU_1120240_0_0_1"/>
<keyword evidence="3" id="KW-1185">Reference proteome</keyword>
<evidence type="ECO:0000256" key="1">
    <source>
        <dbReference type="SAM" id="MobiDB-lite"/>
    </source>
</evidence>
<dbReference type="EMBL" id="KL142368">
    <property type="protein sequence ID" value="KDR84588.1"/>
    <property type="molecule type" value="Genomic_DNA"/>
</dbReference>
<feature type="compositionally biased region" description="Acidic residues" evidence="1">
    <location>
        <begin position="1"/>
        <end position="13"/>
    </location>
</feature>
<feature type="compositionally biased region" description="Low complexity" evidence="1">
    <location>
        <begin position="29"/>
        <end position="43"/>
    </location>
</feature>
<evidence type="ECO:0000313" key="3">
    <source>
        <dbReference type="Proteomes" id="UP000027222"/>
    </source>
</evidence>
<proteinExistence type="predicted"/>
<dbReference type="Proteomes" id="UP000027222">
    <property type="component" value="Unassembled WGS sequence"/>
</dbReference>